<keyword evidence="2" id="KW-0812">Transmembrane</keyword>
<protein>
    <submittedName>
        <fullName evidence="3">Uncharacterized protein</fullName>
    </submittedName>
</protein>
<evidence type="ECO:0000256" key="1">
    <source>
        <dbReference type="SAM" id="MobiDB-lite"/>
    </source>
</evidence>
<feature type="region of interest" description="Disordered" evidence="1">
    <location>
        <begin position="22"/>
        <end position="49"/>
    </location>
</feature>
<keyword evidence="2" id="KW-1133">Transmembrane helix</keyword>
<dbReference type="AlphaFoldDB" id="A0A2T5IJY4"/>
<accession>A0A2T5IJY4</accession>
<dbReference type="EMBL" id="QAOM01000010">
    <property type="protein sequence ID" value="PTQ84144.1"/>
    <property type="molecule type" value="Genomic_DNA"/>
</dbReference>
<evidence type="ECO:0000313" key="3">
    <source>
        <dbReference type="EMBL" id="PTQ84144.1"/>
    </source>
</evidence>
<reference evidence="3 4" key="1">
    <citation type="submission" date="2018-04" db="EMBL/GenBank/DDBJ databases">
        <title>Genomic Encyclopedia of Archaeal and Bacterial Type Strains, Phase II (KMG-II): from individual species to whole genera.</title>
        <authorList>
            <person name="Goeker M."/>
        </authorList>
    </citation>
    <scope>NUCLEOTIDE SEQUENCE [LARGE SCALE GENOMIC DNA]</scope>
    <source>
        <strain evidence="3 4">DSM 18806</strain>
    </source>
</reference>
<dbReference type="Proteomes" id="UP000244161">
    <property type="component" value="Unassembled WGS sequence"/>
</dbReference>
<comment type="caution">
    <text evidence="3">The sequence shown here is derived from an EMBL/GenBank/DDBJ whole genome shotgun (WGS) entry which is preliminary data.</text>
</comment>
<keyword evidence="4" id="KW-1185">Reference proteome</keyword>
<proteinExistence type="predicted"/>
<name>A0A2T5IJY4_9LACT</name>
<evidence type="ECO:0000313" key="4">
    <source>
        <dbReference type="Proteomes" id="UP000244161"/>
    </source>
</evidence>
<keyword evidence="2" id="KW-0472">Membrane</keyword>
<organism evidence="3 4">
    <name type="scientific">Trichococcus patagoniensis</name>
    <dbReference type="NCBI Taxonomy" id="382641"/>
    <lineage>
        <taxon>Bacteria</taxon>
        <taxon>Bacillati</taxon>
        <taxon>Bacillota</taxon>
        <taxon>Bacilli</taxon>
        <taxon>Lactobacillales</taxon>
        <taxon>Carnobacteriaceae</taxon>
        <taxon>Trichococcus</taxon>
    </lineage>
</organism>
<gene>
    <name evidence="3" type="ORF">C8U37_11061</name>
</gene>
<feature type="transmembrane region" description="Helical" evidence="2">
    <location>
        <begin position="54"/>
        <end position="74"/>
    </location>
</feature>
<sequence>MNNKKESIFSIPSALKKMNNSEKSILAGHSPPPASHSPKQKRRRSASTSWPSSLFFVLLNISSLILFIRVHFFVRKYMLFAQQQIFEKMNQESFILFLTLIMVKHEGIPKIGGMLTEERIIDMETQFP</sequence>
<evidence type="ECO:0000256" key="2">
    <source>
        <dbReference type="SAM" id="Phobius"/>
    </source>
</evidence>